<proteinExistence type="predicted"/>
<sequence>MQIDVLIEILQDAIESLTDRDIVDMDLCEIGLAVFPKLNRAIASPCFTDGSWHFDPEIRTGWLDLYGEGYPVWWLPVLSLLDNGEIEKVAHFPHQTIDKPLWVKQQAHRIRGTLAEAIPDAAKQLADELKRN</sequence>
<organism evidence="1 2">
    <name type="scientific">Chromobacterium piscinae</name>
    <dbReference type="NCBI Taxonomy" id="686831"/>
    <lineage>
        <taxon>Bacteria</taxon>
        <taxon>Pseudomonadati</taxon>
        <taxon>Pseudomonadota</taxon>
        <taxon>Betaproteobacteria</taxon>
        <taxon>Neisseriales</taxon>
        <taxon>Chromobacteriaceae</taxon>
        <taxon>Chromobacterium</taxon>
    </lineage>
</organism>
<evidence type="ECO:0000313" key="1">
    <source>
        <dbReference type="EMBL" id="MEO3953018.1"/>
    </source>
</evidence>
<gene>
    <name evidence="1" type="ORF">ABH309_01000</name>
</gene>
<dbReference type="RefSeq" id="WP_346196311.1">
    <property type="nucleotide sequence ID" value="NZ_JBDJHV010000065.1"/>
</dbReference>
<evidence type="ECO:0000313" key="2">
    <source>
        <dbReference type="Proteomes" id="UP001438292"/>
    </source>
</evidence>
<dbReference type="EMBL" id="JBDQQU010000001">
    <property type="protein sequence ID" value="MEO3953018.1"/>
    <property type="molecule type" value="Genomic_DNA"/>
</dbReference>
<protein>
    <recommendedName>
        <fullName evidence="3">DUF2591 domain-containing protein</fullName>
    </recommendedName>
</protein>
<keyword evidence="2" id="KW-1185">Reference proteome</keyword>
<name>A0ABV0GZ17_9NEIS</name>
<accession>A0ABV0GZ17</accession>
<reference evidence="1 2" key="1">
    <citation type="submission" date="2024-05" db="EMBL/GenBank/DDBJ databases">
        <authorList>
            <person name="De Oliveira J.P."/>
            <person name="Noriler S.A."/>
            <person name="De Oliveira A.G."/>
            <person name="Sipoli D.S."/>
        </authorList>
    </citation>
    <scope>NUCLEOTIDE SEQUENCE [LARGE SCALE GENOMIC DNA]</scope>
    <source>
        <strain evidence="1 2">LABIM186</strain>
    </source>
</reference>
<comment type="caution">
    <text evidence="1">The sequence shown here is derived from an EMBL/GenBank/DDBJ whole genome shotgun (WGS) entry which is preliminary data.</text>
</comment>
<evidence type="ECO:0008006" key="3">
    <source>
        <dbReference type="Google" id="ProtNLM"/>
    </source>
</evidence>
<dbReference type="Proteomes" id="UP001438292">
    <property type="component" value="Unassembled WGS sequence"/>
</dbReference>